<organism evidence="5 6">
    <name type="scientific">Candidatus Reconcilbacillus cellulovorans</name>
    <dbReference type="NCBI Taxonomy" id="1906605"/>
    <lineage>
        <taxon>Bacteria</taxon>
        <taxon>Bacillati</taxon>
        <taxon>Bacillota</taxon>
        <taxon>Bacilli</taxon>
        <taxon>Bacillales</taxon>
        <taxon>Paenibacillaceae</taxon>
        <taxon>Candidatus Reconcilbacillus</taxon>
    </lineage>
</organism>
<evidence type="ECO:0000256" key="4">
    <source>
        <dbReference type="PIRNR" id="PIRNR006078"/>
    </source>
</evidence>
<dbReference type="InterPro" id="IPR004381">
    <property type="entry name" value="Glycerate_kinase"/>
</dbReference>
<accession>A0A2A6E1U5</accession>
<dbReference type="InterPro" id="IPR018197">
    <property type="entry name" value="Glycerate_kinase_RE-like"/>
</dbReference>
<dbReference type="PANTHER" id="PTHR21599">
    <property type="entry name" value="GLYCERATE KINASE"/>
    <property type="match status" value="1"/>
</dbReference>
<dbReference type="PIRSF" id="PIRSF006078">
    <property type="entry name" value="GlxK"/>
    <property type="match status" value="1"/>
</dbReference>
<dbReference type="PANTHER" id="PTHR21599:SF0">
    <property type="entry name" value="GLYCERATE KINASE"/>
    <property type="match status" value="1"/>
</dbReference>
<dbReference type="Proteomes" id="UP000243688">
    <property type="component" value="Unassembled WGS sequence"/>
</dbReference>
<evidence type="ECO:0000256" key="2">
    <source>
        <dbReference type="ARBA" id="ARBA00022679"/>
    </source>
</evidence>
<gene>
    <name evidence="5" type="ORF">BLM47_04685</name>
</gene>
<dbReference type="Gene3D" id="3.90.1510.10">
    <property type="entry name" value="Glycerate kinase, domain 2"/>
    <property type="match status" value="1"/>
</dbReference>
<dbReference type="Gene3D" id="3.40.50.10350">
    <property type="entry name" value="Glycerate kinase, domain 1"/>
    <property type="match status" value="1"/>
</dbReference>
<reference evidence="5 6" key="1">
    <citation type="submission" date="2016-12" db="EMBL/GenBank/DDBJ databases">
        <title>Candidatus Reconcilibacillus cellulovorans genome.</title>
        <authorList>
            <person name="Kolinko S."/>
            <person name="Wu Y.-W."/>
            <person name="Tachea F."/>
            <person name="Denzel E."/>
            <person name="Hiras J."/>
            <person name="Baecker N."/>
            <person name="Chan L.J."/>
            <person name="Eichorst S.A."/>
            <person name="Frey D."/>
            <person name="Adams P.D."/>
            <person name="Pray T."/>
            <person name="Tanjore D."/>
            <person name="Petzold C.J."/>
            <person name="Gladden J.M."/>
            <person name="Simmons B.A."/>
            <person name="Singer S.W."/>
        </authorList>
    </citation>
    <scope>NUCLEOTIDE SEQUENCE [LARGE SCALE GENOMIC DNA]</scope>
    <source>
        <strain evidence="5">JTherm</strain>
    </source>
</reference>
<comment type="caution">
    <text evidence="5">The sequence shown here is derived from an EMBL/GenBank/DDBJ whole genome shotgun (WGS) entry which is preliminary data.</text>
</comment>
<dbReference type="InterPro" id="IPR018193">
    <property type="entry name" value="Glyc_kinase_flavodox-like_fold"/>
</dbReference>
<sequence>MKFILAPDSFKESMSAARAAEAMERGVRRAAPDADIVLMPVGDGGEGTMDALVTAAGGRTVETAVVGPLGETINARYAVLSDGQTAVVELAQANGLHLTPRDRRDPLRATTFGTGELIRVALERHPIRRLIVTLGGSATNDAGAGLLQALGADITDECGRPVGFGGGSLGAVARVDLSRLHPRLAEVELLVACDVRNPLVGPRGASRVFGPQKGATPDAVEQLEANVTRFADVIARDTGRRLHDEPGAGAAGGAAAALMLLGGRLVSGIDLVLDVAGFDRHLAGADFVLTGEGRIDDQTPDGKTITGIVRRANRFGVPVVAFAGAVRPGFERLYGEGLLAVFGITAYPCPLEQALAEGSANLATAVENAVRLLARAGRVSTSRIADRSGARG</sequence>
<name>A0A2A6E1U5_9BACL</name>
<dbReference type="InterPro" id="IPR036129">
    <property type="entry name" value="Glycerate_kinase_sf"/>
</dbReference>
<dbReference type="Pfam" id="PF02595">
    <property type="entry name" value="Gly_kinase"/>
    <property type="match status" value="1"/>
</dbReference>
<keyword evidence="2 4" id="KW-0808">Transferase</keyword>
<dbReference type="GO" id="GO:0031388">
    <property type="term" value="P:organic acid phosphorylation"/>
    <property type="evidence" value="ECO:0007669"/>
    <property type="project" value="UniProtKB-UniRule"/>
</dbReference>
<dbReference type="EMBL" id="MOXJ01000007">
    <property type="protein sequence ID" value="PDO10965.1"/>
    <property type="molecule type" value="Genomic_DNA"/>
</dbReference>
<evidence type="ECO:0000256" key="1">
    <source>
        <dbReference type="ARBA" id="ARBA00006284"/>
    </source>
</evidence>
<evidence type="ECO:0000256" key="3">
    <source>
        <dbReference type="ARBA" id="ARBA00022777"/>
    </source>
</evidence>
<evidence type="ECO:0000313" key="5">
    <source>
        <dbReference type="EMBL" id="PDO10965.1"/>
    </source>
</evidence>
<evidence type="ECO:0000313" key="6">
    <source>
        <dbReference type="Proteomes" id="UP000243688"/>
    </source>
</evidence>
<dbReference type="AlphaFoldDB" id="A0A2A6E1U5"/>
<dbReference type="SUPFAM" id="SSF110738">
    <property type="entry name" value="Glycerate kinase I"/>
    <property type="match status" value="1"/>
</dbReference>
<protein>
    <recommendedName>
        <fullName evidence="7">Glycerate kinase</fullName>
    </recommendedName>
</protein>
<comment type="similarity">
    <text evidence="1 4">Belongs to the glycerate kinase type-1 family.</text>
</comment>
<proteinExistence type="inferred from homology"/>
<dbReference type="GO" id="GO:0008887">
    <property type="term" value="F:glycerate kinase activity"/>
    <property type="evidence" value="ECO:0007669"/>
    <property type="project" value="UniProtKB-UniRule"/>
</dbReference>
<dbReference type="NCBIfam" id="TIGR00045">
    <property type="entry name" value="glycerate kinase"/>
    <property type="match status" value="1"/>
</dbReference>
<keyword evidence="3 4" id="KW-0418">Kinase</keyword>
<evidence type="ECO:0008006" key="7">
    <source>
        <dbReference type="Google" id="ProtNLM"/>
    </source>
</evidence>